<name>A0A1I8B3F8_MELHA</name>
<keyword evidence="4" id="KW-1185">Reference proteome</keyword>
<evidence type="ECO:0000256" key="3">
    <source>
        <dbReference type="SAM" id="SignalP"/>
    </source>
</evidence>
<accession>A0A1I8B3F8</accession>
<feature type="compositionally biased region" description="Polar residues" evidence="1">
    <location>
        <begin position="371"/>
        <end position="391"/>
    </location>
</feature>
<keyword evidence="2" id="KW-1133">Transmembrane helix</keyword>
<proteinExistence type="predicted"/>
<evidence type="ECO:0000256" key="1">
    <source>
        <dbReference type="SAM" id="MobiDB-lite"/>
    </source>
</evidence>
<protein>
    <submittedName>
        <fullName evidence="5">ZP domain-containing protein</fullName>
    </submittedName>
</protein>
<reference evidence="5" key="1">
    <citation type="submission" date="2016-11" db="UniProtKB">
        <authorList>
            <consortium name="WormBaseParasite"/>
        </authorList>
    </citation>
    <scope>IDENTIFICATION</scope>
</reference>
<dbReference type="AlphaFoldDB" id="A0A1I8B3F8"/>
<feature type="region of interest" description="Disordered" evidence="1">
    <location>
        <begin position="478"/>
        <end position="522"/>
    </location>
</feature>
<evidence type="ECO:0000256" key="2">
    <source>
        <dbReference type="SAM" id="Phobius"/>
    </source>
</evidence>
<feature type="transmembrane region" description="Helical" evidence="2">
    <location>
        <begin position="327"/>
        <end position="356"/>
    </location>
</feature>
<evidence type="ECO:0000313" key="4">
    <source>
        <dbReference type="Proteomes" id="UP000095281"/>
    </source>
</evidence>
<organism evidence="4 5">
    <name type="scientific">Meloidogyne hapla</name>
    <name type="common">Root-knot nematode worm</name>
    <dbReference type="NCBI Taxonomy" id="6305"/>
    <lineage>
        <taxon>Eukaryota</taxon>
        <taxon>Metazoa</taxon>
        <taxon>Ecdysozoa</taxon>
        <taxon>Nematoda</taxon>
        <taxon>Chromadorea</taxon>
        <taxon>Rhabditida</taxon>
        <taxon>Tylenchina</taxon>
        <taxon>Tylenchomorpha</taxon>
        <taxon>Tylenchoidea</taxon>
        <taxon>Meloidogynidae</taxon>
        <taxon>Meloidogyninae</taxon>
        <taxon>Meloidogyne</taxon>
    </lineage>
</organism>
<keyword evidence="2" id="KW-0812">Transmembrane</keyword>
<feature type="region of interest" description="Disordered" evidence="1">
    <location>
        <begin position="364"/>
        <end position="414"/>
    </location>
</feature>
<evidence type="ECO:0000313" key="5">
    <source>
        <dbReference type="WBParaSite" id="MhA1_Contig1311.frz3.gene14"/>
    </source>
</evidence>
<dbReference type="WBParaSite" id="MhA1_Contig1311.frz3.gene14">
    <property type="protein sequence ID" value="MhA1_Contig1311.frz3.gene14"/>
    <property type="gene ID" value="MhA1_Contig1311.frz3.gene14"/>
</dbReference>
<feature type="signal peptide" evidence="3">
    <location>
        <begin position="1"/>
        <end position="22"/>
    </location>
</feature>
<keyword evidence="3" id="KW-0732">Signal</keyword>
<feature type="chain" id="PRO_5009315392" evidence="3">
    <location>
        <begin position="23"/>
        <end position="522"/>
    </location>
</feature>
<dbReference type="Proteomes" id="UP000095281">
    <property type="component" value="Unplaced"/>
</dbReference>
<keyword evidence="2" id="KW-0472">Membrane</keyword>
<sequence length="522" mass="58543">MASISYFLLFGALLLLIGCVQCEFVGHGKHELVNGTIVQLNTNTRIAENDTDLVPYREMDGACNVKMDKEGNMLSFAFSLKDAEFKELKRGPKKGNDSKCNEDELRKCKNKRGECWDTTAFYSFGWIQMEENDPYVYLLLTVGDIVNAEYNESDQASLVLIMKGESFRTSNTNFNLSNVHCHKKENIRKHQEWEIKDENFNNNTNNENFTNLFTFHIMPVEAMRSSIQKMLVKCTNDSNNEYCKPNETMLKCDKMFIRFDKEHFKILVPDPAATENGISTNGRNENLESSTAKNVDKTDNMDTNEVDTTQDIRLTKDPKTTEEDSGMFTLTIVLIICGILVLILASIVGVLIWILFRGDKEENKQLEPEPNQGSDLRSTQSTTIDSTSNKDSTVDVELSPANIGEKEGRFNDSSTVVETQYNQDFNEVDTVVETQIDPNEPSNLKTGVKVPDTVVNDFTTKSDRTVPETLISTNTVHEDPAVPDTKTGIEGTDVPDAKTGIEGTDVANTKTGVEVPDSVEEE</sequence>